<name>A0A4Y4DHS0_GLUUR</name>
<reference evidence="1 2" key="1">
    <citation type="submission" date="2019-06" db="EMBL/GenBank/DDBJ databases">
        <title>Whole genome shotgun sequence of Glutamicibacter uratoxydans NBRC 15515.</title>
        <authorList>
            <person name="Hosoyama A."/>
            <person name="Uohara A."/>
            <person name="Ohji S."/>
            <person name="Ichikawa N."/>
        </authorList>
    </citation>
    <scope>NUCLEOTIDE SEQUENCE [LARGE SCALE GENOMIC DNA]</scope>
    <source>
        <strain evidence="1 2">NBRC 15515</strain>
    </source>
</reference>
<protein>
    <recommendedName>
        <fullName evidence="3">Acetone carboxylase</fullName>
    </recommendedName>
</protein>
<evidence type="ECO:0000313" key="1">
    <source>
        <dbReference type="EMBL" id="GED04789.1"/>
    </source>
</evidence>
<dbReference type="Proteomes" id="UP000316612">
    <property type="component" value="Unassembled WGS sequence"/>
</dbReference>
<evidence type="ECO:0000313" key="2">
    <source>
        <dbReference type="Proteomes" id="UP000316612"/>
    </source>
</evidence>
<accession>A0A4Y4DHS0</accession>
<dbReference type="AlphaFoldDB" id="A0A4Y4DHS0"/>
<proteinExistence type="predicted"/>
<evidence type="ECO:0008006" key="3">
    <source>
        <dbReference type="Google" id="ProtNLM"/>
    </source>
</evidence>
<dbReference type="RefSeq" id="WP_141361255.1">
    <property type="nucleotide sequence ID" value="NZ_BAAAJL010000007.1"/>
</dbReference>
<dbReference type="OrthoDB" id="5193525at2"/>
<sequence length="83" mass="9503">MDLLGSLGGPAQPQPAPVQCSRKGCKAHADFQILWNNPKIHTPDRRKIWLACSEHREWLETYLKERLLYKETVPFESIQGASD</sequence>
<keyword evidence="2" id="KW-1185">Reference proteome</keyword>
<organism evidence="1 2">
    <name type="scientific">Glutamicibacter uratoxydans</name>
    <name type="common">Arthrobacter uratoxydans</name>
    <dbReference type="NCBI Taxonomy" id="43667"/>
    <lineage>
        <taxon>Bacteria</taxon>
        <taxon>Bacillati</taxon>
        <taxon>Actinomycetota</taxon>
        <taxon>Actinomycetes</taxon>
        <taxon>Micrococcales</taxon>
        <taxon>Micrococcaceae</taxon>
        <taxon>Glutamicibacter</taxon>
    </lineage>
</organism>
<gene>
    <name evidence="1" type="ORF">AUR04nite_03210</name>
</gene>
<comment type="caution">
    <text evidence="1">The sequence shown here is derived from an EMBL/GenBank/DDBJ whole genome shotgun (WGS) entry which is preliminary data.</text>
</comment>
<dbReference type="EMBL" id="BJNY01000001">
    <property type="protein sequence ID" value="GED04789.1"/>
    <property type="molecule type" value="Genomic_DNA"/>
</dbReference>